<gene>
    <name evidence="4" type="primary">LOC103583036</name>
</gene>
<dbReference type="PANTHER" id="PTHR14149:SF12">
    <property type="entry name" value="RAS GTPASE-ACTIVATING-LIKE PROTEIN IQGAP2"/>
    <property type="match status" value="1"/>
</dbReference>
<dbReference type="RefSeq" id="XP_008562680.1">
    <property type="nucleotide sequence ID" value="XM_008564458.1"/>
</dbReference>
<dbReference type="PROSITE" id="PS01159">
    <property type="entry name" value="WW_DOMAIN_1"/>
    <property type="match status" value="1"/>
</dbReference>
<proteinExistence type="predicted"/>
<dbReference type="InterPro" id="IPR036020">
    <property type="entry name" value="WW_dom_sf"/>
</dbReference>
<protein>
    <submittedName>
        <fullName evidence="4">Ras GTPase-activating-like protein IQGAP2</fullName>
    </submittedName>
</protein>
<evidence type="ECO:0000313" key="4">
    <source>
        <dbReference type="RefSeq" id="XP_008562680.1"/>
    </source>
</evidence>
<accession>A0ABM0Q2T9</accession>
<keyword evidence="3" id="KW-1185">Reference proteome</keyword>
<dbReference type="SMART" id="SM00456">
    <property type="entry name" value="WW"/>
    <property type="match status" value="1"/>
</dbReference>
<reference evidence="4" key="1">
    <citation type="submission" date="2025-08" db="UniProtKB">
        <authorList>
            <consortium name="RefSeq"/>
        </authorList>
    </citation>
    <scope>IDENTIFICATION</scope>
</reference>
<dbReference type="InterPro" id="IPR001202">
    <property type="entry name" value="WW_dom"/>
</dbReference>
<feature type="domain" description="WW" evidence="2">
    <location>
        <begin position="123"/>
        <end position="156"/>
    </location>
</feature>
<feature type="region of interest" description="Disordered" evidence="1">
    <location>
        <begin position="1"/>
        <end position="21"/>
    </location>
</feature>
<name>A0ABM0Q2T9_GALVR</name>
<dbReference type="PROSITE" id="PS50020">
    <property type="entry name" value="WW_DOMAIN_2"/>
    <property type="match status" value="1"/>
</dbReference>
<evidence type="ECO:0000313" key="3">
    <source>
        <dbReference type="Proteomes" id="UP000694923"/>
    </source>
</evidence>
<dbReference type="GeneID" id="103583036"/>
<evidence type="ECO:0000259" key="2">
    <source>
        <dbReference type="PROSITE" id="PS50020"/>
    </source>
</evidence>
<dbReference type="PANTHER" id="PTHR14149">
    <property type="entry name" value="RAS GTPASE-ACTIVATING PROTEIN WITH IQ MOTIF"/>
    <property type="match status" value="1"/>
</dbReference>
<organism evidence="3 4">
    <name type="scientific">Galeopterus variegatus</name>
    <name type="common">Malayan flying lemur</name>
    <name type="synonym">Cynocephalus variegatus</name>
    <dbReference type="NCBI Taxonomy" id="482537"/>
    <lineage>
        <taxon>Eukaryota</taxon>
        <taxon>Metazoa</taxon>
        <taxon>Chordata</taxon>
        <taxon>Craniata</taxon>
        <taxon>Vertebrata</taxon>
        <taxon>Euteleostomi</taxon>
        <taxon>Mammalia</taxon>
        <taxon>Eutheria</taxon>
        <taxon>Euarchontoglires</taxon>
        <taxon>Dermoptera</taxon>
        <taxon>Cynocephalidae</taxon>
        <taxon>Galeopterus</taxon>
    </lineage>
</organism>
<evidence type="ECO:0000256" key="1">
    <source>
        <dbReference type="SAM" id="MobiDB-lite"/>
    </source>
</evidence>
<dbReference type="Gene3D" id="2.20.70.10">
    <property type="match status" value="1"/>
</dbReference>
<dbReference type="CDD" id="cd00201">
    <property type="entry name" value="WW"/>
    <property type="match status" value="1"/>
</dbReference>
<feature type="non-terminal residue" evidence="4">
    <location>
        <position position="227"/>
    </location>
</feature>
<sequence length="227" mass="25923">MIPRFKKNMQEKPWQSPLHSGQGHKQELFLLMDMAPSHPEAMVAPLRSVLRETKLLSSPDKAGTSAGVTLVIDVNQCLEEKKSSDILSALKSSTCKANDVIPECADRYYDALMKAKELKSESVSSEGSWLKLTLQDKYDYYYNTDSKESSWVTPESCMLKESWLMGKEIEDIIEEVTVNYIREKMWSASEDLLLRFQATSSGASLREEFEARKSFLYEQEKNVVKIQ</sequence>
<dbReference type="Proteomes" id="UP000694923">
    <property type="component" value="Unplaced"/>
</dbReference>
<dbReference type="SUPFAM" id="SSF51045">
    <property type="entry name" value="WW domain"/>
    <property type="match status" value="1"/>
</dbReference>